<dbReference type="Proteomes" id="UP000054928">
    <property type="component" value="Unassembled WGS sequence"/>
</dbReference>
<dbReference type="GeneID" id="36404605"/>
<keyword evidence="3" id="KW-1185">Reference proteome</keyword>
<feature type="compositionally biased region" description="Polar residues" evidence="1">
    <location>
        <begin position="84"/>
        <end position="99"/>
    </location>
</feature>
<reference evidence="3" key="1">
    <citation type="submission" date="2014-09" db="EMBL/GenBank/DDBJ databases">
        <authorList>
            <person name="Sharma Rahul"/>
            <person name="Thines Marco"/>
        </authorList>
    </citation>
    <scope>NUCLEOTIDE SEQUENCE [LARGE SCALE GENOMIC DNA]</scope>
</reference>
<accession>A0A0P1A541</accession>
<proteinExistence type="predicted"/>
<evidence type="ECO:0000313" key="2">
    <source>
        <dbReference type="EMBL" id="CEG35429.1"/>
    </source>
</evidence>
<feature type="compositionally biased region" description="Low complexity" evidence="1">
    <location>
        <begin position="13"/>
        <end position="27"/>
    </location>
</feature>
<evidence type="ECO:0000256" key="1">
    <source>
        <dbReference type="SAM" id="MobiDB-lite"/>
    </source>
</evidence>
<feature type="region of interest" description="Disordered" evidence="1">
    <location>
        <begin position="1"/>
        <end position="200"/>
    </location>
</feature>
<protein>
    <submittedName>
        <fullName evidence="2">Protein transporter sec24</fullName>
    </submittedName>
</protein>
<name>A0A0P1A541_PLAHL</name>
<dbReference type="EMBL" id="CCYD01000041">
    <property type="protein sequence ID" value="CEG35429.1"/>
    <property type="molecule type" value="Genomic_DNA"/>
</dbReference>
<sequence length="200" mass="20001">MNNPPYQPYGGPTQRNVQQQAQTRQAAPLHPFHSAQANAPLSGSGGLAFTRSVNSGPPSAGSLNPPPPPNHMGGGSHGFVPSRNIVSGPSAPLSQQSGRHPTPMSGGPSYGSPIGYPATGQQPPMMHGPPAGLTPPISQGMRGPTGSAAIPPNGLTEQFSNMGINNGPPGMSTNGFSRGPPSIGASLPPMGGSMAPPAND</sequence>
<evidence type="ECO:0000313" key="3">
    <source>
        <dbReference type="Proteomes" id="UP000054928"/>
    </source>
</evidence>
<organism evidence="2 3">
    <name type="scientific">Plasmopara halstedii</name>
    <name type="common">Downy mildew of sunflower</name>
    <dbReference type="NCBI Taxonomy" id="4781"/>
    <lineage>
        <taxon>Eukaryota</taxon>
        <taxon>Sar</taxon>
        <taxon>Stramenopiles</taxon>
        <taxon>Oomycota</taxon>
        <taxon>Peronosporomycetes</taxon>
        <taxon>Peronosporales</taxon>
        <taxon>Peronosporaceae</taxon>
        <taxon>Plasmopara</taxon>
    </lineage>
</organism>
<feature type="compositionally biased region" description="Low complexity" evidence="1">
    <location>
        <begin position="103"/>
        <end position="117"/>
    </location>
</feature>
<feature type="compositionally biased region" description="Low complexity" evidence="1">
    <location>
        <begin position="54"/>
        <end position="63"/>
    </location>
</feature>
<feature type="compositionally biased region" description="Polar residues" evidence="1">
    <location>
        <begin position="155"/>
        <end position="164"/>
    </location>
</feature>
<dbReference type="AlphaFoldDB" id="A0A0P1A541"/>
<dbReference type="RefSeq" id="XP_024571798.1">
    <property type="nucleotide sequence ID" value="XM_024724081.1"/>
</dbReference>